<evidence type="ECO:0000313" key="10">
    <source>
        <dbReference type="EMBL" id="CRL35518.1"/>
    </source>
</evidence>
<keyword evidence="6" id="KW-0378">Hydrolase</keyword>
<dbReference type="OrthoDB" id="9758333at2"/>
<feature type="domain" description="Alpha-L-arabinofuranosidase C-terminal" evidence="9">
    <location>
        <begin position="291"/>
        <end position="494"/>
    </location>
</feature>
<dbReference type="GO" id="GO:0046373">
    <property type="term" value="P:L-arabinose metabolic process"/>
    <property type="evidence" value="ECO:0007669"/>
    <property type="project" value="InterPro"/>
</dbReference>
<comment type="catalytic activity">
    <reaction evidence="1">
        <text>Hydrolysis of terminal non-reducing alpha-L-arabinofuranoside residues in alpha-L-arabinosides.</text>
        <dbReference type="EC" id="3.2.1.55"/>
    </reaction>
</comment>
<dbReference type="Pfam" id="PF06964">
    <property type="entry name" value="Alpha-L-AF_C"/>
    <property type="match status" value="1"/>
</dbReference>
<dbReference type="STRING" id="301302.ERS852420_03253"/>
<organism evidence="10 11">
    <name type="scientific">Roseburia faecis</name>
    <dbReference type="NCBI Taxonomy" id="301302"/>
    <lineage>
        <taxon>Bacteria</taxon>
        <taxon>Bacillati</taxon>
        <taxon>Bacillota</taxon>
        <taxon>Clostridia</taxon>
        <taxon>Lachnospirales</taxon>
        <taxon>Lachnospiraceae</taxon>
        <taxon>Roseburia</taxon>
    </lineage>
</organism>
<dbReference type="Pfam" id="PF22848">
    <property type="entry name" value="ASD1_dom"/>
    <property type="match status" value="1"/>
</dbReference>
<evidence type="ECO:0000256" key="5">
    <source>
        <dbReference type="ARBA" id="ARBA00012670"/>
    </source>
</evidence>
<dbReference type="InterPro" id="IPR055235">
    <property type="entry name" value="ASD1_cat"/>
</dbReference>
<dbReference type="GO" id="GO:0046556">
    <property type="term" value="F:alpha-L-arabinofuranosidase activity"/>
    <property type="evidence" value="ECO:0007669"/>
    <property type="project" value="UniProtKB-EC"/>
</dbReference>
<dbReference type="EMBL" id="CVRR01000009">
    <property type="protein sequence ID" value="CRL35518.1"/>
    <property type="molecule type" value="Genomic_DNA"/>
</dbReference>
<proteinExistence type="inferred from homology"/>
<dbReference type="InterPro" id="IPR010720">
    <property type="entry name" value="Alpha-L-AF_C"/>
</dbReference>
<dbReference type="EC" id="3.2.1.55" evidence="5"/>
<sequence>METTKVVCNKEFQIDRVDSRLFGSFLEHMGRVIYSGIYEPDNKNADEDGFRQDVIDRVKEMNVTTVRYPGGNFVSAYHWEDGVGAKEKRPHKLDLAWRSIETNEFGTNEFMKWAKKTNVNPIFTVNLGTRGVEDAAHYLEYCNFPSGTQYSDMRKSHGVDEPYGIKMWCLGNEMDGSWQIGHKSAEEYGKIAAETGKVMKLIDPDIELIVCGSSLSSMDTYPEWDMEVLDKTYDVADYLALHQYYAGQEKGTKTFLAQSVDMEEYIHTIRSVAQVIKQKKRSKKDMKFSVDEWGVWAVPSNTVNNEIDEKPWQIAPAISEQIYTLEDALLFAEMQMVIIRNADAIKIACQSLLTNISACIMTEKGGGHWLQTIYYPFYYFANYAKGIVLNVSSTGPVYDCKEFNNVPYVDFIVVWNDEDGELVFFAVNRDEDNKQKVSLQLSDFEVDSVIESIGMTAADKKMTNQFQHDAVKPETVDNVKLGNGEAKVVLKPLSFNVVRLRINQ</sequence>
<dbReference type="AlphaFoldDB" id="A0A0M6WIY8"/>
<evidence type="ECO:0000259" key="9">
    <source>
        <dbReference type="SMART" id="SM00813"/>
    </source>
</evidence>
<evidence type="ECO:0000256" key="7">
    <source>
        <dbReference type="ARBA" id="ARBA00023277"/>
    </source>
</evidence>
<dbReference type="SMART" id="SM00813">
    <property type="entry name" value="Alpha-L-AF_C"/>
    <property type="match status" value="1"/>
</dbReference>
<dbReference type="GO" id="GO:0000272">
    <property type="term" value="P:polysaccharide catabolic process"/>
    <property type="evidence" value="ECO:0007669"/>
    <property type="project" value="TreeGrafter"/>
</dbReference>
<protein>
    <recommendedName>
        <fullName evidence="5">non-reducing end alpha-L-arabinofuranosidase</fullName>
        <ecNumber evidence="5">3.2.1.55</ecNumber>
    </recommendedName>
</protein>
<dbReference type="Proteomes" id="UP000049979">
    <property type="component" value="Unassembled WGS sequence"/>
</dbReference>
<keyword evidence="11" id="KW-1185">Reference proteome</keyword>
<dbReference type="RefSeq" id="WP_055067368.1">
    <property type="nucleotide sequence ID" value="NZ_CP173697.1"/>
</dbReference>
<accession>A0A0M6WIY8</accession>
<reference evidence="11" key="1">
    <citation type="submission" date="2015-05" db="EMBL/GenBank/DDBJ databases">
        <authorList>
            <consortium name="Pathogen Informatics"/>
        </authorList>
    </citation>
    <scope>NUCLEOTIDE SEQUENCE [LARGE SCALE GENOMIC DNA]</scope>
    <source>
        <strain evidence="11">M72</strain>
    </source>
</reference>
<comment type="similarity">
    <text evidence="3">Belongs to the glycosyl hydrolase 51 family.</text>
</comment>
<evidence type="ECO:0000256" key="3">
    <source>
        <dbReference type="ARBA" id="ARBA00007186"/>
    </source>
</evidence>
<evidence type="ECO:0000256" key="2">
    <source>
        <dbReference type="ARBA" id="ARBA00004881"/>
    </source>
</evidence>
<dbReference type="Gene3D" id="3.20.20.80">
    <property type="entry name" value="Glycosidases"/>
    <property type="match status" value="1"/>
</dbReference>
<comment type="subunit">
    <text evidence="4">Homohexamer; trimer of dimers.</text>
</comment>
<gene>
    <name evidence="10" type="ORF">M72_23981</name>
</gene>
<dbReference type="InterPro" id="IPR017853">
    <property type="entry name" value="GH"/>
</dbReference>
<dbReference type="InterPro" id="IPR013780">
    <property type="entry name" value="Glyco_hydro_b"/>
</dbReference>
<comment type="pathway">
    <text evidence="2">Glycan metabolism.</text>
</comment>
<dbReference type="PANTHER" id="PTHR43576:SF3">
    <property type="entry name" value="ALPHA-L-ARABINOFURANOSIDASE C"/>
    <property type="match status" value="1"/>
</dbReference>
<keyword evidence="7" id="KW-0119">Carbohydrate metabolism</keyword>
<keyword evidence="8" id="KW-0326">Glycosidase</keyword>
<dbReference type="SUPFAM" id="SSF51011">
    <property type="entry name" value="Glycosyl hydrolase domain"/>
    <property type="match status" value="1"/>
</dbReference>
<evidence type="ECO:0000256" key="1">
    <source>
        <dbReference type="ARBA" id="ARBA00001462"/>
    </source>
</evidence>
<dbReference type="PANTHER" id="PTHR43576">
    <property type="entry name" value="ALPHA-L-ARABINOFURANOSIDASE C-RELATED"/>
    <property type="match status" value="1"/>
</dbReference>
<evidence type="ECO:0000256" key="6">
    <source>
        <dbReference type="ARBA" id="ARBA00022801"/>
    </source>
</evidence>
<dbReference type="SUPFAM" id="SSF51445">
    <property type="entry name" value="(Trans)glycosidases"/>
    <property type="match status" value="1"/>
</dbReference>
<evidence type="ECO:0000313" key="11">
    <source>
        <dbReference type="Proteomes" id="UP000049979"/>
    </source>
</evidence>
<evidence type="ECO:0000256" key="8">
    <source>
        <dbReference type="ARBA" id="ARBA00023295"/>
    </source>
</evidence>
<name>A0A0M6WIY8_9FIRM</name>
<dbReference type="Gene3D" id="2.60.40.1180">
    <property type="entry name" value="Golgi alpha-mannosidase II"/>
    <property type="match status" value="1"/>
</dbReference>
<evidence type="ECO:0000256" key="4">
    <source>
        <dbReference type="ARBA" id="ARBA00011165"/>
    </source>
</evidence>